<keyword evidence="2" id="KW-1185">Reference proteome</keyword>
<dbReference type="AlphaFoldDB" id="A0A0C3CLL6"/>
<dbReference type="Proteomes" id="UP000053424">
    <property type="component" value="Unassembled WGS sequence"/>
</dbReference>
<accession>A0A0C3CLL6</accession>
<reference evidence="2" key="2">
    <citation type="submission" date="2015-01" db="EMBL/GenBank/DDBJ databases">
        <title>Evolutionary Origins and Diversification of the Mycorrhizal Mutualists.</title>
        <authorList>
            <consortium name="DOE Joint Genome Institute"/>
            <consortium name="Mycorrhizal Genomics Consortium"/>
            <person name="Kohler A."/>
            <person name="Kuo A."/>
            <person name="Nagy L.G."/>
            <person name="Floudas D."/>
            <person name="Copeland A."/>
            <person name="Barry K.W."/>
            <person name="Cichocki N."/>
            <person name="Veneault-Fourrey C."/>
            <person name="LaButti K."/>
            <person name="Lindquist E.A."/>
            <person name="Lipzen A."/>
            <person name="Lundell T."/>
            <person name="Morin E."/>
            <person name="Murat C."/>
            <person name="Riley R."/>
            <person name="Ohm R."/>
            <person name="Sun H."/>
            <person name="Tunlid A."/>
            <person name="Henrissat B."/>
            <person name="Grigoriev I.V."/>
            <person name="Hibbett D.S."/>
            <person name="Martin F."/>
        </authorList>
    </citation>
    <scope>NUCLEOTIDE SEQUENCE [LARGE SCALE GENOMIC DNA]</scope>
    <source>
        <strain evidence="2">h7</strain>
    </source>
</reference>
<dbReference type="HOGENOM" id="CLU_1245511_0_0_1"/>
<dbReference type="OrthoDB" id="2750929at2759"/>
<sequence length="222" mass="25395">MRQRSTNSLLERISKSTQDDLGLCLYSTSSNPPPRQGYLDELLVEPGLVDRELVADLQRLVQDSKTKQLGSNGITLFDIDQPFVLDLHFITVSARLITRQTVQFLREVCSWPMIRRTCHRPAVPPPFCGRVRARFELANSPEDNKKSSLQLRILDIIKPIQHRFAQDLMAEPRPGELLLMKRRGKDAKFTPWSYSPWITANNHKALVEFLKSRAADKAKFGV</sequence>
<evidence type="ECO:0000313" key="1">
    <source>
        <dbReference type="EMBL" id="KIM49585.1"/>
    </source>
</evidence>
<reference evidence="1 2" key="1">
    <citation type="submission" date="2014-04" db="EMBL/GenBank/DDBJ databases">
        <authorList>
            <consortium name="DOE Joint Genome Institute"/>
            <person name="Kuo A."/>
            <person name="Gay G."/>
            <person name="Dore J."/>
            <person name="Kohler A."/>
            <person name="Nagy L.G."/>
            <person name="Floudas D."/>
            <person name="Copeland A."/>
            <person name="Barry K.W."/>
            <person name="Cichocki N."/>
            <person name="Veneault-Fourrey C."/>
            <person name="LaButti K."/>
            <person name="Lindquist E.A."/>
            <person name="Lipzen A."/>
            <person name="Lundell T."/>
            <person name="Morin E."/>
            <person name="Murat C."/>
            <person name="Sun H."/>
            <person name="Tunlid A."/>
            <person name="Henrissat B."/>
            <person name="Grigoriev I.V."/>
            <person name="Hibbett D.S."/>
            <person name="Martin F."/>
            <person name="Nordberg H.P."/>
            <person name="Cantor M.N."/>
            <person name="Hua S.X."/>
        </authorList>
    </citation>
    <scope>NUCLEOTIDE SEQUENCE [LARGE SCALE GENOMIC DNA]</scope>
    <source>
        <strain evidence="2">h7</strain>
    </source>
</reference>
<dbReference type="EMBL" id="KN831768">
    <property type="protein sequence ID" value="KIM49585.1"/>
    <property type="molecule type" value="Genomic_DNA"/>
</dbReference>
<organism evidence="1 2">
    <name type="scientific">Hebeloma cylindrosporum</name>
    <dbReference type="NCBI Taxonomy" id="76867"/>
    <lineage>
        <taxon>Eukaryota</taxon>
        <taxon>Fungi</taxon>
        <taxon>Dikarya</taxon>
        <taxon>Basidiomycota</taxon>
        <taxon>Agaricomycotina</taxon>
        <taxon>Agaricomycetes</taxon>
        <taxon>Agaricomycetidae</taxon>
        <taxon>Agaricales</taxon>
        <taxon>Agaricineae</taxon>
        <taxon>Hymenogastraceae</taxon>
        <taxon>Hebeloma</taxon>
    </lineage>
</organism>
<evidence type="ECO:0000313" key="2">
    <source>
        <dbReference type="Proteomes" id="UP000053424"/>
    </source>
</evidence>
<gene>
    <name evidence="1" type="ORF">M413DRAFT_21778</name>
</gene>
<name>A0A0C3CLL6_HEBCY</name>
<protein>
    <submittedName>
        <fullName evidence="1">Uncharacterized protein</fullName>
    </submittedName>
</protein>
<proteinExistence type="predicted"/>